<organism evidence="1">
    <name type="scientific">viral metagenome</name>
    <dbReference type="NCBI Taxonomy" id="1070528"/>
    <lineage>
        <taxon>unclassified sequences</taxon>
        <taxon>metagenomes</taxon>
        <taxon>organismal metagenomes</taxon>
    </lineage>
</organism>
<proteinExistence type="predicted"/>
<accession>A0A6M3IVD3</accession>
<protein>
    <submittedName>
        <fullName evidence="1">Uncharacterized protein</fullName>
    </submittedName>
</protein>
<name>A0A6M3IVD3_9ZZZZ</name>
<dbReference type="AlphaFoldDB" id="A0A6M3IVD3"/>
<evidence type="ECO:0000313" key="1">
    <source>
        <dbReference type="EMBL" id="QJA61516.1"/>
    </source>
</evidence>
<reference evidence="1" key="1">
    <citation type="submission" date="2020-03" db="EMBL/GenBank/DDBJ databases">
        <title>The deep terrestrial virosphere.</title>
        <authorList>
            <person name="Holmfeldt K."/>
            <person name="Nilsson E."/>
            <person name="Simone D."/>
            <person name="Lopez-Fernandez M."/>
            <person name="Wu X."/>
            <person name="de Brujin I."/>
            <person name="Lundin D."/>
            <person name="Andersson A."/>
            <person name="Bertilsson S."/>
            <person name="Dopson M."/>
        </authorList>
    </citation>
    <scope>NUCLEOTIDE SEQUENCE</scope>
    <source>
        <strain evidence="1">MM415B00927</strain>
    </source>
</reference>
<dbReference type="EMBL" id="MT141444">
    <property type="protein sequence ID" value="QJA61516.1"/>
    <property type="molecule type" value="Genomic_DNA"/>
</dbReference>
<gene>
    <name evidence="1" type="ORF">MM415B00927_0003</name>
</gene>
<sequence>MQITVKSAKVLKSGTSKSGEWELIGLTSEDGTNYTTFHKNAKNLTAGTIIDIGEPEIKEGKISFKEYKVVSEAPAPAGNGKSDSHQGMTPADWAEKDRVQRLSIESQVAFKGIMEAFSAGQLKPDSQYVKTALDWAMAHFKTSQSTTKPLPAVTKSKSDKVDADSSSLVFNNAGELKTACNKVLKMSVKQIENETQLFDLNTEKGRKDCWQAIVAVYGEKDEKGTTEAEDLFE</sequence>